<accession>A0A6A6R5D5</accession>
<keyword evidence="1" id="KW-0677">Repeat</keyword>
<dbReference type="PROSITE" id="PS50297">
    <property type="entry name" value="ANK_REP_REGION"/>
    <property type="match status" value="1"/>
</dbReference>
<evidence type="ECO:0000256" key="4">
    <source>
        <dbReference type="SAM" id="MobiDB-lite"/>
    </source>
</evidence>
<dbReference type="EMBL" id="MU004185">
    <property type="protein sequence ID" value="KAF2498677.1"/>
    <property type="molecule type" value="Genomic_DNA"/>
</dbReference>
<proteinExistence type="predicted"/>
<dbReference type="InterPro" id="IPR002110">
    <property type="entry name" value="Ankyrin_rpt"/>
</dbReference>
<dbReference type="PANTHER" id="PTHR24189:SF50">
    <property type="entry name" value="ANKYRIN REPEAT AND SOCS BOX PROTEIN 2"/>
    <property type="match status" value="1"/>
</dbReference>
<dbReference type="SUPFAM" id="SSF48403">
    <property type="entry name" value="Ankyrin repeat"/>
    <property type="match status" value="1"/>
</dbReference>
<evidence type="ECO:0000313" key="6">
    <source>
        <dbReference type="EMBL" id="KAF2498677.1"/>
    </source>
</evidence>
<reference evidence="6" key="1">
    <citation type="journal article" date="2020" name="Stud. Mycol.">
        <title>101 Dothideomycetes genomes: a test case for predicting lifestyles and emergence of pathogens.</title>
        <authorList>
            <person name="Haridas S."/>
            <person name="Albert R."/>
            <person name="Binder M."/>
            <person name="Bloem J."/>
            <person name="Labutti K."/>
            <person name="Salamov A."/>
            <person name="Andreopoulos B."/>
            <person name="Baker S."/>
            <person name="Barry K."/>
            <person name="Bills G."/>
            <person name="Bluhm B."/>
            <person name="Cannon C."/>
            <person name="Castanera R."/>
            <person name="Culley D."/>
            <person name="Daum C."/>
            <person name="Ezra D."/>
            <person name="Gonzalez J."/>
            <person name="Henrissat B."/>
            <person name="Kuo A."/>
            <person name="Liang C."/>
            <person name="Lipzen A."/>
            <person name="Lutzoni F."/>
            <person name="Magnuson J."/>
            <person name="Mondo S."/>
            <person name="Nolan M."/>
            <person name="Ohm R."/>
            <person name="Pangilinan J."/>
            <person name="Park H.-J."/>
            <person name="Ramirez L."/>
            <person name="Alfaro M."/>
            <person name="Sun H."/>
            <person name="Tritt A."/>
            <person name="Yoshinaga Y."/>
            <person name="Zwiers L.-H."/>
            <person name="Turgeon B."/>
            <person name="Goodwin S."/>
            <person name="Spatafora J."/>
            <person name="Crous P."/>
            <person name="Grigoriev I."/>
        </authorList>
    </citation>
    <scope>NUCLEOTIDE SEQUENCE</scope>
    <source>
        <strain evidence="6">CBS 269.34</strain>
    </source>
</reference>
<evidence type="ECO:0000256" key="3">
    <source>
        <dbReference type="PROSITE-ProRule" id="PRU00023"/>
    </source>
</evidence>
<sequence>MVDTVTTIPKTLEWLVFLLVLLTIAVFLFLSFESNRSRVRQRAQLDSTIDEEYESRLDDSPVTLYVSYGDQSSSSQALHQSSVSALRQRKLPRTKSPSYRHASLEEALRVEDVLEIQLRLSNGEDATPHWPYLIYSLAISSPATQPDSRRLDIARLCLSHGADVNALKGWNGQSALMIAIHFGNVAVATLLIEHGADVCHAPPGSGGPALHRCVRLAITGSVREALTLMQLLFDYGADANQTSRLGETAMHEVLMEAWFNRDSIDQIVTCNAIVTVLVKNGAVMPRTIKERYVKGNPLYKVAEAEIQRREAKKRPLPWP</sequence>
<keyword evidence="2 3" id="KW-0040">ANK repeat</keyword>
<evidence type="ECO:0000256" key="2">
    <source>
        <dbReference type="ARBA" id="ARBA00023043"/>
    </source>
</evidence>
<dbReference type="Gene3D" id="1.25.40.20">
    <property type="entry name" value="Ankyrin repeat-containing domain"/>
    <property type="match status" value="1"/>
</dbReference>
<gene>
    <name evidence="6" type="ORF">BU16DRAFT_302225</name>
</gene>
<feature type="repeat" description="ANK" evidence="3">
    <location>
        <begin position="171"/>
        <end position="198"/>
    </location>
</feature>
<dbReference type="OrthoDB" id="194358at2759"/>
<evidence type="ECO:0000256" key="5">
    <source>
        <dbReference type="SAM" id="Phobius"/>
    </source>
</evidence>
<dbReference type="Pfam" id="PF12796">
    <property type="entry name" value="Ank_2"/>
    <property type="match status" value="1"/>
</dbReference>
<dbReference type="PANTHER" id="PTHR24189">
    <property type="entry name" value="MYOTROPHIN"/>
    <property type="match status" value="1"/>
</dbReference>
<name>A0A6A6R5D5_9PEZI</name>
<feature type="compositionally biased region" description="Low complexity" evidence="4">
    <location>
        <begin position="76"/>
        <end position="86"/>
    </location>
</feature>
<keyword evidence="5" id="KW-0812">Transmembrane</keyword>
<evidence type="ECO:0000313" key="7">
    <source>
        <dbReference type="Proteomes" id="UP000799750"/>
    </source>
</evidence>
<dbReference type="InterPro" id="IPR036770">
    <property type="entry name" value="Ankyrin_rpt-contain_sf"/>
</dbReference>
<keyword evidence="5" id="KW-1133">Transmembrane helix</keyword>
<keyword evidence="5" id="KW-0472">Membrane</keyword>
<dbReference type="Proteomes" id="UP000799750">
    <property type="component" value="Unassembled WGS sequence"/>
</dbReference>
<dbReference type="SMART" id="SM00248">
    <property type="entry name" value="ANK"/>
    <property type="match status" value="4"/>
</dbReference>
<dbReference type="PROSITE" id="PS50088">
    <property type="entry name" value="ANK_REPEAT"/>
    <property type="match status" value="1"/>
</dbReference>
<feature type="transmembrane region" description="Helical" evidence="5">
    <location>
        <begin position="12"/>
        <end position="32"/>
    </location>
</feature>
<protein>
    <submittedName>
        <fullName evidence="6">Ankyrin</fullName>
    </submittedName>
</protein>
<organism evidence="6 7">
    <name type="scientific">Lophium mytilinum</name>
    <dbReference type="NCBI Taxonomy" id="390894"/>
    <lineage>
        <taxon>Eukaryota</taxon>
        <taxon>Fungi</taxon>
        <taxon>Dikarya</taxon>
        <taxon>Ascomycota</taxon>
        <taxon>Pezizomycotina</taxon>
        <taxon>Dothideomycetes</taxon>
        <taxon>Pleosporomycetidae</taxon>
        <taxon>Mytilinidiales</taxon>
        <taxon>Mytilinidiaceae</taxon>
        <taxon>Lophium</taxon>
    </lineage>
</organism>
<dbReference type="AlphaFoldDB" id="A0A6A6R5D5"/>
<feature type="region of interest" description="Disordered" evidence="4">
    <location>
        <begin position="76"/>
        <end position="98"/>
    </location>
</feature>
<dbReference type="InterPro" id="IPR050745">
    <property type="entry name" value="Multifunctional_regulatory"/>
</dbReference>
<keyword evidence="7" id="KW-1185">Reference proteome</keyword>
<evidence type="ECO:0000256" key="1">
    <source>
        <dbReference type="ARBA" id="ARBA00022737"/>
    </source>
</evidence>